<reference evidence="1 2" key="1">
    <citation type="submission" date="2016-03" db="EMBL/GenBank/DDBJ databases">
        <title>Complete genome sequence of Pedobacter cryoconitis PAMC 27485.</title>
        <authorList>
            <person name="Lee J."/>
            <person name="Kim O.-S."/>
        </authorList>
    </citation>
    <scope>NUCLEOTIDE SEQUENCE [LARGE SCALE GENOMIC DNA]</scope>
    <source>
        <strain evidence="1 2">PAMC 27485</strain>
    </source>
</reference>
<keyword evidence="2" id="KW-1185">Reference proteome</keyword>
<dbReference type="Proteomes" id="UP000071561">
    <property type="component" value="Chromosome"/>
</dbReference>
<proteinExistence type="predicted"/>
<evidence type="ECO:0008006" key="3">
    <source>
        <dbReference type="Google" id="ProtNLM"/>
    </source>
</evidence>
<dbReference type="InterPro" id="IPR029063">
    <property type="entry name" value="SAM-dependent_MTases_sf"/>
</dbReference>
<protein>
    <recommendedName>
        <fullName evidence="3">DUF268 domain-containing protein</fullName>
    </recommendedName>
</protein>
<dbReference type="Gene3D" id="3.40.50.150">
    <property type="entry name" value="Vaccinia Virus protein VP39"/>
    <property type="match status" value="1"/>
</dbReference>
<dbReference type="AlphaFoldDB" id="A0A127VHU4"/>
<evidence type="ECO:0000313" key="1">
    <source>
        <dbReference type="EMBL" id="AMQ00832.1"/>
    </source>
</evidence>
<evidence type="ECO:0000313" key="2">
    <source>
        <dbReference type="Proteomes" id="UP000071561"/>
    </source>
</evidence>
<dbReference type="SUPFAM" id="SSF53335">
    <property type="entry name" value="S-adenosyl-L-methionine-dependent methyltransferases"/>
    <property type="match status" value="1"/>
</dbReference>
<gene>
    <name evidence="1" type="ORF">AY601_3979</name>
</gene>
<dbReference type="KEGG" id="pcm:AY601_3979"/>
<accession>A0A127VHU4</accession>
<dbReference type="EMBL" id="CP014504">
    <property type="protein sequence ID" value="AMQ00832.1"/>
    <property type="molecule type" value="Genomic_DNA"/>
</dbReference>
<organism evidence="1 2">
    <name type="scientific">Pedobacter cryoconitis</name>
    <dbReference type="NCBI Taxonomy" id="188932"/>
    <lineage>
        <taxon>Bacteria</taxon>
        <taxon>Pseudomonadati</taxon>
        <taxon>Bacteroidota</taxon>
        <taxon>Sphingobacteriia</taxon>
        <taxon>Sphingobacteriales</taxon>
        <taxon>Sphingobacteriaceae</taxon>
        <taxon>Pedobacter</taxon>
    </lineage>
</organism>
<dbReference type="InterPro" id="IPR004951">
    <property type="entry name" value="DUF268_CAE_spp"/>
</dbReference>
<name>A0A127VHU4_9SPHI</name>
<dbReference type="PATRIC" id="fig|188932.3.peg.4134"/>
<sequence>MLLKRKLKLNFRDQYYQLLSLEKQSKKRFIIDERDFFPCLYDNTTETGFDRHYVYHPAWAARIIKNNNPAKHIDISSTLHFCSILSAFIPVDFYDYRPADLHLSDLKSLNGDLMNLPFKSDSIESISCMHTIEHIGLGRYGDPLDYDGDIKAINELKRVLAANGSLFFVVPLGAKDLICFNAHRIYTKEQVLKLFSDLELKEFAFIPEEGKDGGLIVDPDQQLLARQFCGCGCFHFIKKISS</sequence>
<dbReference type="Pfam" id="PF03269">
    <property type="entry name" value="DUF268"/>
    <property type="match status" value="1"/>
</dbReference>